<comment type="caution">
    <text evidence="4">The sequence shown here is derived from an EMBL/GenBank/DDBJ whole genome shotgun (WGS) entry which is preliminary data.</text>
</comment>
<gene>
    <name evidence="4" type="ORF">J2853_004966</name>
</gene>
<dbReference type="InterPro" id="IPR045851">
    <property type="entry name" value="AMP-bd_C_sf"/>
</dbReference>
<evidence type="ECO:0000259" key="2">
    <source>
        <dbReference type="Pfam" id="PF00501"/>
    </source>
</evidence>
<dbReference type="Gene3D" id="3.30.300.30">
    <property type="match status" value="1"/>
</dbReference>
<dbReference type="PANTHER" id="PTHR43767:SF10">
    <property type="entry name" value="SURFACTIN SYNTHASE SUBUNIT 1"/>
    <property type="match status" value="1"/>
</dbReference>
<protein>
    <submittedName>
        <fullName evidence="4">Acyl-CoA synthetase (AMP-forming)/AMP-acid ligase II</fullName>
    </submittedName>
</protein>
<dbReference type="PANTHER" id="PTHR43767">
    <property type="entry name" value="LONG-CHAIN-FATTY-ACID--COA LIGASE"/>
    <property type="match status" value="1"/>
</dbReference>
<dbReference type="InterPro" id="IPR020845">
    <property type="entry name" value="AMP-binding_CS"/>
</dbReference>
<feature type="domain" description="AMP-dependent synthetase/ligase" evidence="2">
    <location>
        <begin position="12"/>
        <end position="406"/>
    </location>
</feature>
<feature type="region of interest" description="Disordered" evidence="1">
    <location>
        <begin position="148"/>
        <end position="169"/>
    </location>
</feature>
<dbReference type="Proteomes" id="UP001225356">
    <property type="component" value="Unassembled WGS sequence"/>
</dbReference>
<reference evidence="4 5" key="1">
    <citation type="submission" date="2023-07" db="EMBL/GenBank/DDBJ databases">
        <title>Sequencing the genomes of 1000 actinobacteria strains.</title>
        <authorList>
            <person name="Klenk H.-P."/>
        </authorList>
    </citation>
    <scope>NUCLEOTIDE SEQUENCE [LARGE SCALE GENOMIC DNA]</scope>
    <source>
        <strain evidence="4 5">DSM 46740</strain>
    </source>
</reference>
<dbReference type="Pfam" id="PF00501">
    <property type="entry name" value="AMP-binding"/>
    <property type="match status" value="1"/>
</dbReference>
<keyword evidence="5" id="KW-1185">Reference proteome</keyword>
<evidence type="ECO:0000313" key="4">
    <source>
        <dbReference type="EMBL" id="MDP9845755.1"/>
    </source>
</evidence>
<dbReference type="SUPFAM" id="SSF56801">
    <property type="entry name" value="Acetyl-CoA synthetase-like"/>
    <property type="match status" value="1"/>
</dbReference>
<dbReference type="Gene3D" id="3.40.50.12780">
    <property type="entry name" value="N-terminal domain of ligase-like"/>
    <property type="match status" value="1"/>
</dbReference>
<dbReference type="Pfam" id="PF13193">
    <property type="entry name" value="AMP-binding_C"/>
    <property type="match status" value="1"/>
</dbReference>
<evidence type="ECO:0000259" key="3">
    <source>
        <dbReference type="Pfam" id="PF13193"/>
    </source>
</evidence>
<dbReference type="EMBL" id="JAUSQU010000001">
    <property type="protein sequence ID" value="MDP9845755.1"/>
    <property type="molecule type" value="Genomic_DNA"/>
</dbReference>
<dbReference type="GO" id="GO:0016874">
    <property type="term" value="F:ligase activity"/>
    <property type="evidence" value="ECO:0007669"/>
    <property type="project" value="UniProtKB-KW"/>
</dbReference>
<dbReference type="PROSITE" id="PS00455">
    <property type="entry name" value="AMP_BINDING"/>
    <property type="match status" value="1"/>
</dbReference>
<dbReference type="InterPro" id="IPR042099">
    <property type="entry name" value="ANL_N_sf"/>
</dbReference>
<dbReference type="InterPro" id="IPR025110">
    <property type="entry name" value="AMP-bd_C"/>
</dbReference>
<name>A0ABT9QG56_9ACTN</name>
<feature type="domain" description="AMP-binding enzyme C-terminal" evidence="3">
    <location>
        <begin position="455"/>
        <end position="527"/>
    </location>
</feature>
<keyword evidence="4" id="KW-0436">Ligase</keyword>
<proteinExistence type="predicted"/>
<sequence length="540" mass="56509">MVNLTVPALLRDRALADPDGLALIVHGSASLTYRQWHERSTALANSLVARGVTRGDRVGLVFGGADWVDYAVAFCGVLASGAVAVPLSDRLASADLRFMLENCRATGVIHAGGLTVPEIGWSATVAGLHAETSYETAVFAAPGDGDPTVSGAERLAGSGSGGLTAEPGRPESFMLGDAADDEVRGLSGPVPGRLGDPEPGDLAQILYTSGTTGRPKGVSATHANLAYGCGAKRRPFAHSTHLVHAFPIGTNAGQTMLINALDAHPAVVTLPRFTPARFAALIESYRAGTVFLVPAMAIELMKAGVGERHDLSGVLLLGSAAAPLPSAVAQALTKAFPNATITNYYTSTEAAPAQTIMMFDPERPGSVGRPVAGGRVRIATAEGEPLEQGETGEVWMRSPAAPRAYYGDPESGTFRNGWVRMGDLGFIDADGYLYLVDRESDVVKSGAYKVSTLHVEEAVYQHPAVIEAAAFGVPHPVLGTVVSVALVTEGRLAPEELRIFLKDRLAPYELPAHVITVDALPRNAGGKVDKRALRKTTENA</sequence>
<dbReference type="InterPro" id="IPR000873">
    <property type="entry name" value="AMP-dep_synth/lig_dom"/>
</dbReference>
<organism evidence="4 5">
    <name type="scientific">Streptosporangium lutulentum</name>
    <dbReference type="NCBI Taxonomy" id="1461250"/>
    <lineage>
        <taxon>Bacteria</taxon>
        <taxon>Bacillati</taxon>
        <taxon>Actinomycetota</taxon>
        <taxon>Actinomycetes</taxon>
        <taxon>Streptosporangiales</taxon>
        <taxon>Streptosporangiaceae</taxon>
        <taxon>Streptosporangium</taxon>
    </lineage>
</organism>
<accession>A0ABT9QG56</accession>
<dbReference type="InterPro" id="IPR050237">
    <property type="entry name" value="ATP-dep_AMP-bd_enzyme"/>
</dbReference>
<evidence type="ECO:0000313" key="5">
    <source>
        <dbReference type="Proteomes" id="UP001225356"/>
    </source>
</evidence>
<evidence type="ECO:0000256" key="1">
    <source>
        <dbReference type="SAM" id="MobiDB-lite"/>
    </source>
</evidence>